<dbReference type="EMBL" id="QKTW01000018">
    <property type="protein sequence ID" value="PZF72273.1"/>
    <property type="molecule type" value="Genomic_DNA"/>
</dbReference>
<dbReference type="InterPro" id="IPR012338">
    <property type="entry name" value="Beta-lactam/transpept-like"/>
</dbReference>
<keyword evidence="3" id="KW-1185">Reference proteome</keyword>
<dbReference type="AlphaFoldDB" id="A0A2W2BWP4"/>
<accession>A0A2W2BWP4</accession>
<proteinExistence type="predicted"/>
<organism evidence="2 3">
    <name type="scientific">Taibaiella soli</name>
    <dbReference type="NCBI Taxonomy" id="1649169"/>
    <lineage>
        <taxon>Bacteria</taxon>
        <taxon>Pseudomonadati</taxon>
        <taxon>Bacteroidota</taxon>
        <taxon>Chitinophagia</taxon>
        <taxon>Chitinophagales</taxon>
        <taxon>Chitinophagaceae</taxon>
        <taxon>Taibaiella</taxon>
    </lineage>
</organism>
<protein>
    <submittedName>
        <fullName evidence="2">Class D beta-lactamase</fullName>
    </submittedName>
</protein>
<evidence type="ECO:0000259" key="1">
    <source>
        <dbReference type="Pfam" id="PF00905"/>
    </source>
</evidence>
<dbReference type="Pfam" id="PF00905">
    <property type="entry name" value="Transpeptidase"/>
    <property type="match status" value="1"/>
</dbReference>
<evidence type="ECO:0000313" key="2">
    <source>
        <dbReference type="EMBL" id="PZF72273.1"/>
    </source>
</evidence>
<sequence>MRIGRIFLFLLPLTAVIFSSCRESRIKDHDEWSKYFTDNGIQKSCFILRDNNHESIHYYNKDRCLERFSPASTFKIFNSLVALETGIAPDEQMVIKWDSVVRSKPEWNKDMNMREAFKLSNVGYFQELARRIGPNLMQHYIDTAKYGNMRIGGAIDQFWLNDTLKISADEQLGFVKRLYFNELPFSERSQRIVRSMMLREDTAGYKLYYKTGWSDLPGRQLLWIVGFAEREVSVKEPKESMNKGNMRAYPYFFAENFEIPNGDTTKDWAKIRLDIVHNILRDYGAIN</sequence>
<feature type="domain" description="Penicillin-binding protein transpeptidase" evidence="1">
    <location>
        <begin position="55"/>
        <end position="230"/>
    </location>
</feature>
<evidence type="ECO:0000313" key="3">
    <source>
        <dbReference type="Proteomes" id="UP000248745"/>
    </source>
</evidence>
<dbReference type="OrthoDB" id="9762883at2"/>
<dbReference type="Gene3D" id="3.40.710.10">
    <property type="entry name" value="DD-peptidase/beta-lactamase superfamily"/>
    <property type="match status" value="1"/>
</dbReference>
<comment type="caution">
    <text evidence="2">The sequence shown here is derived from an EMBL/GenBank/DDBJ whole genome shotgun (WGS) entry which is preliminary data.</text>
</comment>
<dbReference type="PROSITE" id="PS51257">
    <property type="entry name" value="PROKAR_LIPOPROTEIN"/>
    <property type="match status" value="1"/>
</dbReference>
<reference evidence="2 3" key="1">
    <citation type="submission" date="2018-06" db="EMBL/GenBank/DDBJ databases">
        <title>Mucibacter soli gen. nov., sp. nov., a new member of the family Chitinophagaceae producing mucin.</title>
        <authorList>
            <person name="Kim M.-K."/>
            <person name="Park S."/>
            <person name="Kim T.-S."/>
            <person name="Joung Y."/>
            <person name="Han J.-H."/>
            <person name="Kim S.B."/>
        </authorList>
    </citation>
    <scope>NUCLEOTIDE SEQUENCE [LARGE SCALE GENOMIC DNA]</scope>
    <source>
        <strain evidence="2 3">R1-15</strain>
    </source>
</reference>
<dbReference type="SUPFAM" id="SSF56601">
    <property type="entry name" value="beta-lactamase/transpeptidase-like"/>
    <property type="match status" value="1"/>
</dbReference>
<dbReference type="RefSeq" id="WP_110999368.1">
    <property type="nucleotide sequence ID" value="NZ_QKTW01000018.1"/>
</dbReference>
<dbReference type="GO" id="GO:0008658">
    <property type="term" value="F:penicillin binding"/>
    <property type="evidence" value="ECO:0007669"/>
    <property type="project" value="InterPro"/>
</dbReference>
<dbReference type="Proteomes" id="UP000248745">
    <property type="component" value="Unassembled WGS sequence"/>
</dbReference>
<gene>
    <name evidence="2" type="ORF">DN068_12995</name>
</gene>
<dbReference type="InterPro" id="IPR001460">
    <property type="entry name" value="PCN-bd_Tpept"/>
</dbReference>
<name>A0A2W2BWP4_9BACT</name>